<feature type="compositionally biased region" description="Low complexity" evidence="1">
    <location>
        <begin position="16"/>
        <end position="43"/>
    </location>
</feature>
<reference evidence="2" key="2">
    <citation type="submission" date="2020-08" db="EMBL/GenBank/DDBJ databases">
        <authorList>
            <person name="Shumante A."/>
            <person name="Zimin A.V."/>
            <person name="Puiu D."/>
            <person name="Salzberg S.L."/>
        </authorList>
    </citation>
    <scope>NUCLEOTIDE SEQUENCE</scope>
    <source>
        <strain evidence="2">WC2-LM</strain>
        <tissue evidence="2">Liver</tissue>
    </source>
</reference>
<name>A0A5E4B8U4_MARMO</name>
<dbReference type="Proteomes" id="UP000335636">
    <property type="component" value="Unassembled WGS sequence"/>
</dbReference>
<feature type="region of interest" description="Disordered" evidence="1">
    <location>
        <begin position="1"/>
        <end position="123"/>
    </location>
</feature>
<accession>A0A5E4B8U4</accession>
<evidence type="ECO:0000313" key="4">
    <source>
        <dbReference type="Proteomes" id="UP000335636"/>
    </source>
</evidence>
<organism evidence="3 4">
    <name type="scientific">Marmota monax</name>
    <name type="common">Woodchuck</name>
    <dbReference type="NCBI Taxonomy" id="9995"/>
    <lineage>
        <taxon>Eukaryota</taxon>
        <taxon>Metazoa</taxon>
        <taxon>Chordata</taxon>
        <taxon>Craniata</taxon>
        <taxon>Vertebrata</taxon>
        <taxon>Euteleostomi</taxon>
        <taxon>Mammalia</taxon>
        <taxon>Eutheria</taxon>
        <taxon>Euarchontoglires</taxon>
        <taxon>Glires</taxon>
        <taxon>Rodentia</taxon>
        <taxon>Sciuromorpha</taxon>
        <taxon>Sciuridae</taxon>
        <taxon>Xerinae</taxon>
        <taxon>Marmotini</taxon>
        <taxon>Marmota</taxon>
    </lineage>
</organism>
<keyword evidence="4" id="KW-1185">Reference proteome</keyword>
<feature type="compositionally biased region" description="Basic and acidic residues" evidence="1">
    <location>
        <begin position="1"/>
        <end position="10"/>
    </location>
</feature>
<dbReference type="AlphaFoldDB" id="A0A5E4B8U4"/>
<feature type="compositionally biased region" description="Low complexity" evidence="1">
    <location>
        <begin position="137"/>
        <end position="159"/>
    </location>
</feature>
<protein>
    <submittedName>
        <fullName evidence="3">Uncharacterized protein</fullName>
    </submittedName>
</protein>
<dbReference type="EMBL" id="CABDUW010000300">
    <property type="protein sequence ID" value="VTJ65259.1"/>
    <property type="molecule type" value="Genomic_DNA"/>
</dbReference>
<reference evidence="3 4" key="1">
    <citation type="submission" date="2019-04" db="EMBL/GenBank/DDBJ databases">
        <authorList>
            <person name="Alioto T."/>
            <person name="Alioto T."/>
        </authorList>
    </citation>
    <scope>NUCLEOTIDE SEQUENCE [LARGE SCALE GENOMIC DNA]</scope>
</reference>
<dbReference type="EMBL" id="WJEC01007701">
    <property type="protein sequence ID" value="KAF7468970.1"/>
    <property type="molecule type" value="Genomic_DNA"/>
</dbReference>
<feature type="compositionally biased region" description="Low complexity" evidence="1">
    <location>
        <begin position="66"/>
        <end position="90"/>
    </location>
</feature>
<dbReference type="Proteomes" id="UP000662637">
    <property type="component" value="Unassembled WGS sequence"/>
</dbReference>
<feature type="compositionally biased region" description="Basic residues" evidence="1">
    <location>
        <begin position="96"/>
        <end position="119"/>
    </location>
</feature>
<gene>
    <name evidence="2" type="ORF">GHT09_020020</name>
    <name evidence="3" type="ORF">MONAX_5E036262</name>
</gene>
<feature type="region of interest" description="Disordered" evidence="1">
    <location>
        <begin position="137"/>
        <end position="166"/>
    </location>
</feature>
<proteinExistence type="predicted"/>
<evidence type="ECO:0000313" key="2">
    <source>
        <dbReference type="EMBL" id="KAF7468970.1"/>
    </source>
</evidence>
<evidence type="ECO:0000256" key="1">
    <source>
        <dbReference type="SAM" id="MobiDB-lite"/>
    </source>
</evidence>
<sequence length="166" mass="17384">MARDPADPRPPRTPVPRRVLLLLFRGPQKPLGLPPLSAAARPASHARRPGRLPRSTAAGPARPRTSGARPPSSGAAANAAGSSRPAAPSGLTGRLGTRHQRPPKQRRQPRLQRPPRRWRQLGLRGAGLWGVRMRAAACSPPAAGAQAPSGKKLGLKLSSAKIPDAG</sequence>
<evidence type="ECO:0000313" key="3">
    <source>
        <dbReference type="EMBL" id="VTJ65259.1"/>
    </source>
</evidence>